<evidence type="ECO:0000256" key="4">
    <source>
        <dbReference type="ARBA" id="ARBA00022989"/>
    </source>
</evidence>
<dbReference type="InterPro" id="IPR020846">
    <property type="entry name" value="MFS_dom"/>
</dbReference>
<dbReference type="InterPro" id="IPR036259">
    <property type="entry name" value="MFS_trans_sf"/>
</dbReference>
<dbReference type="AlphaFoldDB" id="A0A8H8UK79"/>
<feature type="transmembrane region" description="Helical" evidence="7">
    <location>
        <begin position="447"/>
        <end position="470"/>
    </location>
</feature>
<dbReference type="OrthoDB" id="6730379at2759"/>
<feature type="transmembrane region" description="Helical" evidence="7">
    <location>
        <begin position="415"/>
        <end position="435"/>
    </location>
</feature>
<comment type="caution">
    <text evidence="9">The sequence shown here is derived from an EMBL/GenBank/DDBJ whole genome shotgun (WGS) entry which is preliminary data.</text>
</comment>
<dbReference type="PROSITE" id="PS50850">
    <property type="entry name" value="MFS"/>
    <property type="match status" value="1"/>
</dbReference>
<dbReference type="PANTHER" id="PTHR43791">
    <property type="entry name" value="PERMEASE-RELATED"/>
    <property type="match status" value="1"/>
</dbReference>
<evidence type="ECO:0000259" key="8">
    <source>
        <dbReference type="PROSITE" id="PS50850"/>
    </source>
</evidence>
<dbReference type="FunFam" id="1.20.1250.20:FF:000064">
    <property type="entry name" value="MFS allantoate transporter"/>
    <property type="match status" value="1"/>
</dbReference>
<reference evidence="9 10" key="1">
    <citation type="submission" date="2018-05" db="EMBL/GenBank/DDBJ databases">
        <title>Genome sequencing and assembly of the regulated plant pathogen Lachnellula willkommii and related sister species for the development of diagnostic species identification markers.</title>
        <authorList>
            <person name="Giroux E."/>
            <person name="Bilodeau G."/>
        </authorList>
    </citation>
    <scope>NUCLEOTIDE SEQUENCE [LARGE SCALE GENOMIC DNA]</scope>
    <source>
        <strain evidence="9 10">CBS 160.35</strain>
    </source>
</reference>
<keyword evidence="10" id="KW-1185">Reference proteome</keyword>
<organism evidence="9 10">
    <name type="scientific">Lachnellula occidentalis</name>
    <dbReference type="NCBI Taxonomy" id="215460"/>
    <lineage>
        <taxon>Eukaryota</taxon>
        <taxon>Fungi</taxon>
        <taxon>Dikarya</taxon>
        <taxon>Ascomycota</taxon>
        <taxon>Pezizomycotina</taxon>
        <taxon>Leotiomycetes</taxon>
        <taxon>Helotiales</taxon>
        <taxon>Lachnaceae</taxon>
        <taxon>Lachnellula</taxon>
    </lineage>
</organism>
<comment type="subcellular location">
    <subcellularLocation>
        <location evidence="1">Membrane</location>
        <topology evidence="1">Multi-pass membrane protein</topology>
    </subcellularLocation>
</comment>
<feature type="transmembrane region" description="Helical" evidence="7">
    <location>
        <begin position="155"/>
        <end position="174"/>
    </location>
</feature>
<comment type="similarity">
    <text evidence="6">Belongs to the major facilitator superfamily. Allantoate permease family.</text>
</comment>
<protein>
    <submittedName>
        <fullName evidence="9">Putative transporter</fullName>
    </submittedName>
</protein>
<dbReference type="SUPFAM" id="SSF103473">
    <property type="entry name" value="MFS general substrate transporter"/>
    <property type="match status" value="1"/>
</dbReference>
<dbReference type="InterPro" id="IPR011701">
    <property type="entry name" value="MFS"/>
</dbReference>
<evidence type="ECO:0000256" key="5">
    <source>
        <dbReference type="ARBA" id="ARBA00023136"/>
    </source>
</evidence>
<dbReference type="GO" id="GO:0022857">
    <property type="term" value="F:transmembrane transporter activity"/>
    <property type="evidence" value="ECO:0007669"/>
    <property type="project" value="InterPro"/>
</dbReference>
<evidence type="ECO:0000256" key="1">
    <source>
        <dbReference type="ARBA" id="ARBA00004141"/>
    </source>
</evidence>
<dbReference type="Gene3D" id="1.20.1250.20">
    <property type="entry name" value="MFS general substrate transporter like domains"/>
    <property type="match status" value="1"/>
</dbReference>
<accession>A0A8H8UK79</accession>
<keyword evidence="5 7" id="KW-0472">Membrane</keyword>
<evidence type="ECO:0000313" key="9">
    <source>
        <dbReference type="EMBL" id="TVY48398.1"/>
    </source>
</evidence>
<dbReference type="GO" id="GO:0016020">
    <property type="term" value="C:membrane"/>
    <property type="evidence" value="ECO:0007669"/>
    <property type="project" value="UniProtKB-SubCell"/>
</dbReference>
<feature type="transmembrane region" description="Helical" evidence="7">
    <location>
        <begin position="189"/>
        <end position="209"/>
    </location>
</feature>
<feature type="transmembrane region" description="Helical" evidence="7">
    <location>
        <begin position="293"/>
        <end position="314"/>
    </location>
</feature>
<gene>
    <name evidence="9" type="ORF">LOCC1_G001564</name>
</gene>
<sequence>MGEGSISTEMNSASAPDLKVAVKEGQGDAALAFLETSEVVTYTREEEKAVVRKIDWVLMPLCFGQMTISYTIQYMDKSVMAQAAVYDLITNLGLKGQEYSWCSSIFYFGYLAFQPFAARLLNYFPLGRFVGATSIIWGVIIFCTAGAMDFKGMMAVRFFLGLAEAGVSPAYVLITGTWYKKDEIPLRITTWYCGNGFAIILQSFVAYGIGHIHTGIAVWRWFFIIFGILGLVWGFVLWFFMPDSPLTARFLNDRERAIAIERLRDNRTGIVNTTFKKEQLVEALTDVKVWYGFFYSIACVVPATAVANFGGLIIKGFGFNSFETSLLNTPLGVTQCMGLVTAGFVTLYFPNTRCLMQFLCNVPAVIGSVLVYTLPSHNRTGRLIAFYCTNFTNASLPMMFALTTTNIAGQTKRSVSTALLFVGYSIAFIIGPQFFRASEAPEYGTGFKTMIIMFSIAALAPGLYFVYAIWLNRRKQKNLEESGDDNGPVVNEEFFDLTDKQQPRFVYVM</sequence>
<keyword evidence="4 7" id="KW-1133">Transmembrane helix</keyword>
<dbReference type="Pfam" id="PF07690">
    <property type="entry name" value="MFS_1"/>
    <property type="match status" value="1"/>
</dbReference>
<evidence type="ECO:0000256" key="2">
    <source>
        <dbReference type="ARBA" id="ARBA00022448"/>
    </source>
</evidence>
<evidence type="ECO:0000256" key="7">
    <source>
        <dbReference type="SAM" id="Phobius"/>
    </source>
</evidence>
<dbReference type="Proteomes" id="UP000443090">
    <property type="component" value="Unassembled WGS sequence"/>
</dbReference>
<keyword evidence="2" id="KW-0813">Transport</keyword>
<proteinExistence type="inferred from homology"/>
<evidence type="ECO:0000256" key="6">
    <source>
        <dbReference type="ARBA" id="ARBA00037968"/>
    </source>
</evidence>
<dbReference type="PANTHER" id="PTHR43791:SF103">
    <property type="entry name" value="MAJOR FACILITATOR SUPERFAMILY (MFS) PROFILE DOMAIN-CONTAINING PROTEIN-RELATED"/>
    <property type="match status" value="1"/>
</dbReference>
<feature type="transmembrane region" description="Helical" evidence="7">
    <location>
        <begin position="326"/>
        <end position="349"/>
    </location>
</feature>
<feature type="domain" description="Major facilitator superfamily (MFS) profile" evidence="8">
    <location>
        <begin position="62"/>
        <end position="476"/>
    </location>
</feature>
<feature type="transmembrane region" description="Helical" evidence="7">
    <location>
        <begin position="355"/>
        <end position="374"/>
    </location>
</feature>
<evidence type="ECO:0000313" key="10">
    <source>
        <dbReference type="Proteomes" id="UP000443090"/>
    </source>
</evidence>
<evidence type="ECO:0000256" key="3">
    <source>
        <dbReference type="ARBA" id="ARBA00022692"/>
    </source>
</evidence>
<feature type="transmembrane region" description="Helical" evidence="7">
    <location>
        <begin position="129"/>
        <end position="148"/>
    </location>
</feature>
<feature type="transmembrane region" description="Helical" evidence="7">
    <location>
        <begin position="221"/>
        <end position="241"/>
    </location>
</feature>
<dbReference type="EMBL" id="QGMI01000048">
    <property type="protein sequence ID" value="TVY48398.1"/>
    <property type="molecule type" value="Genomic_DNA"/>
</dbReference>
<name>A0A8H8UK79_9HELO</name>
<keyword evidence="3 7" id="KW-0812">Transmembrane</keyword>